<keyword evidence="1" id="KW-0732">Signal</keyword>
<evidence type="ECO:0000313" key="2">
    <source>
        <dbReference type="EMBL" id="PZO35139.1"/>
    </source>
</evidence>
<organism evidence="2 3">
    <name type="scientific">Shackletoniella antarctica</name>
    <dbReference type="NCBI Taxonomy" id="268115"/>
    <lineage>
        <taxon>Bacteria</taxon>
        <taxon>Bacillati</taxon>
        <taxon>Cyanobacteriota</taxon>
        <taxon>Cyanophyceae</taxon>
        <taxon>Oculatellales</taxon>
        <taxon>Oculatellaceae</taxon>
        <taxon>Shackletoniella</taxon>
    </lineage>
</organism>
<feature type="signal peptide" evidence="1">
    <location>
        <begin position="1"/>
        <end position="31"/>
    </location>
</feature>
<reference evidence="3" key="1">
    <citation type="submission" date="2018-04" db="EMBL/GenBank/DDBJ databases">
        <authorList>
            <person name="Cornet L."/>
        </authorList>
    </citation>
    <scope>NUCLEOTIDE SEQUENCE [LARGE SCALE GENOMIC DNA]</scope>
</reference>
<name>A0A2W4VZF0_9CYAN</name>
<dbReference type="AlphaFoldDB" id="A0A2W4VZF0"/>
<accession>A0A2W4VZF0</accession>
<feature type="chain" id="PRO_5016013870" evidence="1">
    <location>
        <begin position="32"/>
        <end position="184"/>
    </location>
</feature>
<dbReference type="EMBL" id="QBMN01000182">
    <property type="protein sequence ID" value="PZO35139.1"/>
    <property type="molecule type" value="Genomic_DNA"/>
</dbReference>
<protein>
    <submittedName>
        <fullName evidence="2">Uncharacterized protein</fullName>
    </submittedName>
</protein>
<sequence length="184" mass="19823">MSEMGCISKLVAGLLLGATLASSSSWGNALAKAPEFSTIEHQATTRLKQTRAQTYRTAMLSAYSAAERKDYHTALINFRRALAARPGDRYATAGIRNMETYIAQARAEAAKQAEIIQRQATLAAAVEASDWACAAASVDRLVVLIPPDSADRARLIAYRGEITGFIQARTNLDQWSTVCPGGQT</sequence>
<reference evidence="2 3" key="2">
    <citation type="submission" date="2018-06" db="EMBL/GenBank/DDBJ databases">
        <title>Metagenomic assembly of (sub)arctic Cyanobacteria and their associated microbiome from non-axenic cultures.</title>
        <authorList>
            <person name="Baurain D."/>
        </authorList>
    </citation>
    <scope>NUCLEOTIDE SEQUENCE [LARGE SCALE GENOMIC DNA]</scope>
    <source>
        <strain evidence="2">ULC041bin1</strain>
    </source>
</reference>
<gene>
    <name evidence="2" type="ORF">DCF17_19280</name>
</gene>
<evidence type="ECO:0000256" key="1">
    <source>
        <dbReference type="SAM" id="SignalP"/>
    </source>
</evidence>
<comment type="caution">
    <text evidence="2">The sequence shown here is derived from an EMBL/GenBank/DDBJ whole genome shotgun (WGS) entry which is preliminary data.</text>
</comment>
<evidence type="ECO:0000313" key="3">
    <source>
        <dbReference type="Proteomes" id="UP000249081"/>
    </source>
</evidence>
<proteinExistence type="predicted"/>
<dbReference type="Proteomes" id="UP000249081">
    <property type="component" value="Unassembled WGS sequence"/>
</dbReference>